<feature type="transmembrane region" description="Helical" evidence="5">
    <location>
        <begin position="5"/>
        <end position="22"/>
    </location>
</feature>
<proteinExistence type="predicted"/>
<dbReference type="RefSeq" id="WP_020933746.1">
    <property type="nucleotide sequence ID" value="NC_021915.1"/>
</dbReference>
<dbReference type="STRING" id="1224163.B841_01640"/>
<feature type="transmembrane region" description="Helical" evidence="5">
    <location>
        <begin position="28"/>
        <end position="47"/>
    </location>
</feature>
<dbReference type="KEGG" id="cmd:B841_01640"/>
<evidence type="ECO:0000256" key="5">
    <source>
        <dbReference type="SAM" id="Phobius"/>
    </source>
</evidence>
<evidence type="ECO:0000313" key="7">
    <source>
        <dbReference type="EMBL" id="AGS33811.1"/>
    </source>
</evidence>
<evidence type="ECO:0000256" key="1">
    <source>
        <dbReference type="ARBA" id="ARBA00004141"/>
    </source>
</evidence>
<keyword evidence="4 5" id="KW-0472">Membrane</keyword>
<reference evidence="7 8" key="1">
    <citation type="submission" date="2012-11" db="EMBL/GenBank/DDBJ databases">
        <title>The complete genome sequence of Corynebacterium maris Coryn-1 (=DSM 45190).</title>
        <authorList>
            <person name="Schaffert L."/>
            <person name="Albersmeier A."/>
            <person name="Kalinowski J."/>
            <person name="Ruckert C."/>
        </authorList>
    </citation>
    <scope>NUCLEOTIDE SEQUENCE [LARGE SCALE GENOMIC DNA]</scope>
    <source>
        <strain evidence="8">Coryn-1</strain>
    </source>
</reference>
<organism evidence="7 8">
    <name type="scientific">Corynebacterium maris DSM 45190</name>
    <dbReference type="NCBI Taxonomy" id="1224163"/>
    <lineage>
        <taxon>Bacteria</taxon>
        <taxon>Bacillati</taxon>
        <taxon>Actinomycetota</taxon>
        <taxon>Actinomycetes</taxon>
        <taxon>Mycobacteriales</taxon>
        <taxon>Corynebacteriaceae</taxon>
        <taxon>Corynebacterium</taxon>
    </lineage>
</organism>
<feature type="transmembrane region" description="Helical" evidence="5">
    <location>
        <begin position="59"/>
        <end position="83"/>
    </location>
</feature>
<dbReference type="Pfam" id="PF01699">
    <property type="entry name" value="Na_Ca_ex"/>
    <property type="match status" value="1"/>
</dbReference>
<feature type="transmembrane region" description="Helical" evidence="5">
    <location>
        <begin position="283"/>
        <end position="305"/>
    </location>
</feature>
<keyword evidence="8" id="KW-1185">Reference proteome</keyword>
<dbReference type="PATRIC" id="fig|1224163.3.peg.331"/>
<dbReference type="Proteomes" id="UP000015388">
    <property type="component" value="Chromosome"/>
</dbReference>
<protein>
    <submittedName>
        <fullName evidence="7">Ca2+/H+ antiporter</fullName>
    </submittedName>
</protein>
<feature type="transmembrane region" description="Helical" evidence="5">
    <location>
        <begin position="317"/>
        <end position="334"/>
    </location>
</feature>
<dbReference type="OrthoDB" id="3531445at2"/>
<evidence type="ECO:0000256" key="2">
    <source>
        <dbReference type="ARBA" id="ARBA00022692"/>
    </source>
</evidence>
<feature type="domain" description="Sodium/calcium exchanger membrane region" evidence="6">
    <location>
        <begin position="29"/>
        <end position="179"/>
    </location>
</feature>
<comment type="subcellular location">
    <subcellularLocation>
        <location evidence="1">Membrane</location>
        <topology evidence="1">Multi-pass membrane protein</topology>
    </subcellularLocation>
</comment>
<dbReference type="EMBL" id="CP003924">
    <property type="protein sequence ID" value="AGS33811.1"/>
    <property type="molecule type" value="Genomic_DNA"/>
</dbReference>
<feature type="transmembrane region" description="Helical" evidence="5">
    <location>
        <begin position="341"/>
        <end position="358"/>
    </location>
</feature>
<gene>
    <name evidence="7" type="ORF">B841_01640</name>
</gene>
<sequence length="359" mass="37517">MSFSVIARLISGWGAFVILQFLPGGLPVWPLLIAIIAVIVVCAFGVMEQAEHLARRLGDPYGTLVLTISIVAIEVILISAVMLGPGEHTTIARDSIMAVSMIILNLVLGAALLVGGLRHKEMTPNHNGVSAYLAMLMALGTVAFALPAVIGVDGSYTTVQAVPVIVLTIGSYVFFLWRQMGAQAADFQEPGVVDATAGRPPVGEVIAEHRAELLGRTGLLLLMAIPIVLLSHTMAELLDVGLSQLGAPVALTGIIIAAIVFLPETITTLRASWMGEIQRVSNLTQGALVSSVGLTVPTVLLIGLVTGQTVVFAESPANLMLLAVTALLSVSVAAGRRVGAVHGIAHLMVFAMYVLSVFV</sequence>
<feature type="transmembrane region" description="Helical" evidence="5">
    <location>
        <begin position="129"/>
        <end position="150"/>
    </location>
</feature>
<evidence type="ECO:0000256" key="3">
    <source>
        <dbReference type="ARBA" id="ARBA00022989"/>
    </source>
</evidence>
<feature type="transmembrane region" description="Helical" evidence="5">
    <location>
        <begin position="218"/>
        <end position="235"/>
    </location>
</feature>
<keyword evidence="3 5" id="KW-1133">Transmembrane helix</keyword>
<dbReference type="GO" id="GO:0015386">
    <property type="term" value="F:potassium:proton antiporter activity"/>
    <property type="evidence" value="ECO:0007669"/>
    <property type="project" value="TreeGrafter"/>
</dbReference>
<accession>S5TFT9</accession>
<dbReference type="GO" id="GO:0015385">
    <property type="term" value="F:sodium:proton antiporter activity"/>
    <property type="evidence" value="ECO:0007669"/>
    <property type="project" value="TreeGrafter"/>
</dbReference>
<dbReference type="AlphaFoldDB" id="S5TFT9"/>
<dbReference type="InterPro" id="IPR004837">
    <property type="entry name" value="NaCa_Exmemb"/>
</dbReference>
<feature type="transmembrane region" description="Helical" evidence="5">
    <location>
        <begin position="241"/>
        <end position="262"/>
    </location>
</feature>
<dbReference type="InterPro" id="IPR052946">
    <property type="entry name" value="Alkaline_pH_Ca-Antiporter"/>
</dbReference>
<feature type="transmembrane region" description="Helical" evidence="5">
    <location>
        <begin position="95"/>
        <end position="117"/>
    </location>
</feature>
<dbReference type="HOGENOM" id="CLU_050648_0_0_11"/>
<dbReference type="PANTHER" id="PTHR37958">
    <property type="entry name" value="SODIUM-POTASSIUM/PROTON ANTIPORTER CHAA"/>
    <property type="match status" value="1"/>
</dbReference>
<dbReference type="PANTHER" id="PTHR37958:SF1">
    <property type="entry name" value="SODIUM-POTASSIUM_PROTON ANTIPORTER CHAA"/>
    <property type="match status" value="1"/>
</dbReference>
<feature type="transmembrane region" description="Helical" evidence="5">
    <location>
        <begin position="156"/>
        <end position="177"/>
    </location>
</feature>
<evidence type="ECO:0000313" key="8">
    <source>
        <dbReference type="Proteomes" id="UP000015388"/>
    </source>
</evidence>
<dbReference type="GO" id="GO:0005886">
    <property type="term" value="C:plasma membrane"/>
    <property type="evidence" value="ECO:0007669"/>
    <property type="project" value="TreeGrafter"/>
</dbReference>
<name>S5TFT9_9CORY</name>
<keyword evidence="2 5" id="KW-0812">Transmembrane</keyword>
<evidence type="ECO:0000256" key="4">
    <source>
        <dbReference type="ARBA" id="ARBA00023136"/>
    </source>
</evidence>
<evidence type="ECO:0000259" key="6">
    <source>
        <dbReference type="Pfam" id="PF01699"/>
    </source>
</evidence>
<dbReference type="eggNOG" id="COG0387">
    <property type="taxonomic scope" value="Bacteria"/>
</dbReference>